<accession>A0A1F5E3F6</accession>
<dbReference type="Pfam" id="PF13529">
    <property type="entry name" value="Peptidase_C39_2"/>
    <property type="match status" value="1"/>
</dbReference>
<feature type="domain" description="Peptidase C39-like" evidence="1">
    <location>
        <begin position="33"/>
        <end position="209"/>
    </location>
</feature>
<protein>
    <recommendedName>
        <fullName evidence="1">Peptidase C39-like domain-containing protein</fullName>
    </recommendedName>
</protein>
<reference evidence="2 3" key="1">
    <citation type="journal article" date="2016" name="Nat. Commun.">
        <title>Thousands of microbial genomes shed light on interconnected biogeochemical processes in an aquifer system.</title>
        <authorList>
            <person name="Anantharaman K."/>
            <person name="Brown C.T."/>
            <person name="Hug L.A."/>
            <person name="Sharon I."/>
            <person name="Castelle C.J."/>
            <person name="Probst A.J."/>
            <person name="Thomas B.C."/>
            <person name="Singh A."/>
            <person name="Wilkins M.J."/>
            <person name="Karaoz U."/>
            <person name="Brodie E.L."/>
            <person name="Williams K.H."/>
            <person name="Hubbard S.S."/>
            <person name="Banfield J.F."/>
        </authorList>
    </citation>
    <scope>NUCLEOTIDE SEQUENCE [LARGE SCALE GENOMIC DNA]</scope>
</reference>
<evidence type="ECO:0000313" key="3">
    <source>
        <dbReference type="Proteomes" id="UP000177006"/>
    </source>
</evidence>
<organism evidence="2 3">
    <name type="scientific">Candidatus Beckwithbacteria bacterium RBG_13_42_9</name>
    <dbReference type="NCBI Taxonomy" id="1797457"/>
    <lineage>
        <taxon>Bacteria</taxon>
        <taxon>Candidatus Beckwithiibacteriota</taxon>
    </lineage>
</organism>
<comment type="caution">
    <text evidence="2">The sequence shown here is derived from an EMBL/GenBank/DDBJ whole genome shotgun (WGS) entry which is preliminary data.</text>
</comment>
<evidence type="ECO:0000259" key="1">
    <source>
        <dbReference type="Pfam" id="PF13529"/>
    </source>
</evidence>
<proteinExistence type="predicted"/>
<gene>
    <name evidence="2" type="ORF">A2160_01105</name>
</gene>
<name>A0A1F5E3F6_9BACT</name>
<evidence type="ECO:0000313" key="2">
    <source>
        <dbReference type="EMBL" id="OGD61947.1"/>
    </source>
</evidence>
<dbReference type="AlphaFoldDB" id="A0A1F5E3F6"/>
<dbReference type="Proteomes" id="UP000177006">
    <property type="component" value="Unassembled WGS sequence"/>
</dbReference>
<dbReference type="EMBL" id="MEZK01000029">
    <property type="protein sequence ID" value="OGD61947.1"/>
    <property type="molecule type" value="Genomic_DNA"/>
</dbReference>
<sequence>MVKNLIKKSLIPLKNLRYDIFKPKARRFLHEKMPYYSQWESREMVDGLIAGKQKAEDDPKWRLSGAKNKLEYINWSWNTCGITCLQMILSYLKNTKIPLVGLAKRSMAYGVFKLDKGAFAKGDYLKSLDGLFYQPFLEFIDQEFDLKGRIISPMVLGEIIKELSLHNFVMASVGGSIRDLATKNAFKGGHLVLVVGYDLDKAVLYLHNPSGLFQKSQEYAEVSFQDFARFFDNKGIVINRP</sequence>
<dbReference type="Gene3D" id="3.90.70.10">
    <property type="entry name" value="Cysteine proteinases"/>
    <property type="match status" value="1"/>
</dbReference>
<dbReference type="InterPro" id="IPR039564">
    <property type="entry name" value="Peptidase_C39-like"/>
</dbReference>